<feature type="signal peptide" evidence="1">
    <location>
        <begin position="1"/>
        <end position="19"/>
    </location>
</feature>
<dbReference type="Proteomes" id="UP000824120">
    <property type="component" value="Chromosome 11"/>
</dbReference>
<keyword evidence="3" id="KW-1185">Reference proteome</keyword>
<evidence type="ECO:0008006" key="4">
    <source>
        <dbReference type="Google" id="ProtNLM"/>
    </source>
</evidence>
<dbReference type="AlphaFoldDB" id="A0A9J5WTM4"/>
<gene>
    <name evidence="2" type="ORF">H5410_058755</name>
</gene>
<comment type="caution">
    <text evidence="2">The sequence shown here is derived from an EMBL/GenBank/DDBJ whole genome shotgun (WGS) entry which is preliminary data.</text>
</comment>
<protein>
    <recommendedName>
        <fullName evidence="4">Secreted protein</fullName>
    </recommendedName>
</protein>
<feature type="chain" id="PRO_5039906746" description="Secreted protein" evidence="1">
    <location>
        <begin position="20"/>
        <end position="225"/>
    </location>
</feature>
<proteinExistence type="predicted"/>
<keyword evidence="1" id="KW-0732">Signal</keyword>
<dbReference type="EMBL" id="JACXVP010000011">
    <property type="protein sequence ID" value="KAG5578621.1"/>
    <property type="molecule type" value="Genomic_DNA"/>
</dbReference>
<reference evidence="2 3" key="1">
    <citation type="submission" date="2020-09" db="EMBL/GenBank/DDBJ databases">
        <title>De no assembly of potato wild relative species, Solanum commersonii.</title>
        <authorList>
            <person name="Cho K."/>
        </authorList>
    </citation>
    <scope>NUCLEOTIDE SEQUENCE [LARGE SCALE GENOMIC DNA]</scope>
    <source>
        <strain evidence="2">LZ3.2</strain>
        <tissue evidence="2">Leaf</tissue>
    </source>
</reference>
<evidence type="ECO:0000256" key="1">
    <source>
        <dbReference type="SAM" id="SignalP"/>
    </source>
</evidence>
<evidence type="ECO:0000313" key="3">
    <source>
        <dbReference type="Proteomes" id="UP000824120"/>
    </source>
</evidence>
<evidence type="ECO:0000313" key="2">
    <source>
        <dbReference type="EMBL" id="KAG5578621.1"/>
    </source>
</evidence>
<organism evidence="2 3">
    <name type="scientific">Solanum commersonii</name>
    <name type="common">Commerson's wild potato</name>
    <name type="synonym">Commerson's nightshade</name>
    <dbReference type="NCBI Taxonomy" id="4109"/>
    <lineage>
        <taxon>Eukaryota</taxon>
        <taxon>Viridiplantae</taxon>
        <taxon>Streptophyta</taxon>
        <taxon>Embryophyta</taxon>
        <taxon>Tracheophyta</taxon>
        <taxon>Spermatophyta</taxon>
        <taxon>Magnoliopsida</taxon>
        <taxon>eudicotyledons</taxon>
        <taxon>Gunneridae</taxon>
        <taxon>Pentapetalae</taxon>
        <taxon>asterids</taxon>
        <taxon>lamiids</taxon>
        <taxon>Solanales</taxon>
        <taxon>Solanaceae</taxon>
        <taxon>Solanoideae</taxon>
        <taxon>Solaneae</taxon>
        <taxon>Solanum</taxon>
    </lineage>
</organism>
<dbReference type="OrthoDB" id="10633022at2759"/>
<accession>A0A9J5WTM4</accession>
<sequence>MSTATTVVELIALLRPSLCILCNRLAMPCMRFLLDSLPVALGLGHSEPHIPAGWLRCQPVTFSQQCLELSHPCEVRSVPYYPSALRSLAPYSKEPSKPANVHFLLKNWPNCFVPPRDNSPSLCALGSLQYAKLSYLLHRQSSRARDTSELVKLPSCDQDVTAATYKGVSPAEFCFINNSANSSSSVSSIVFFIATRFPALAAECKALSSRFPVNCFIIFFRGVVG</sequence>
<name>A0A9J5WTM4_SOLCO</name>